<dbReference type="AlphaFoldDB" id="A0A1G9YK69"/>
<evidence type="ECO:0000313" key="2">
    <source>
        <dbReference type="Proteomes" id="UP000199334"/>
    </source>
</evidence>
<proteinExistence type="predicted"/>
<gene>
    <name evidence="1" type="ORF">SAMN05216498_1421</name>
</gene>
<reference evidence="1 2" key="1">
    <citation type="submission" date="2016-10" db="EMBL/GenBank/DDBJ databases">
        <authorList>
            <person name="de Groot N.N."/>
        </authorList>
    </citation>
    <scope>NUCLEOTIDE SEQUENCE [LARGE SCALE GENOMIC DNA]</scope>
    <source>
        <strain evidence="1 2">CGMCC 1.3442</strain>
    </source>
</reference>
<name>A0A1G9YK69_9BACI</name>
<dbReference type="Proteomes" id="UP000199334">
    <property type="component" value="Unassembled WGS sequence"/>
</dbReference>
<accession>A0A1G9YK69</accession>
<keyword evidence="2" id="KW-1185">Reference proteome</keyword>
<dbReference type="EMBL" id="FNIG01000002">
    <property type="protein sequence ID" value="SDN08883.1"/>
    <property type="molecule type" value="Genomic_DNA"/>
</dbReference>
<evidence type="ECO:0000313" key="1">
    <source>
        <dbReference type="EMBL" id="SDN08883.1"/>
    </source>
</evidence>
<organism evidence="1 2">
    <name type="scientific">Tenuibacillus multivorans</name>
    <dbReference type="NCBI Taxonomy" id="237069"/>
    <lineage>
        <taxon>Bacteria</taxon>
        <taxon>Bacillati</taxon>
        <taxon>Bacillota</taxon>
        <taxon>Bacilli</taxon>
        <taxon>Bacillales</taxon>
        <taxon>Bacillaceae</taxon>
        <taxon>Tenuibacillus</taxon>
    </lineage>
</organism>
<sequence>MQNKIIKTLISKKYLLITIIQMYGSIRRNILSYKLFSFNEITTILETKNKLLNKRRGLVGNYTDKHCPSYILHADNS</sequence>
<protein>
    <submittedName>
        <fullName evidence="1">Uncharacterized protein</fullName>
    </submittedName>
</protein>